<dbReference type="Proteomes" id="UP001242313">
    <property type="component" value="Unassembled WGS sequence"/>
</dbReference>
<dbReference type="RefSeq" id="WP_084221702.1">
    <property type="nucleotide sequence ID" value="NZ_JAUSUN010000006.1"/>
</dbReference>
<sequence>MSFHLRTAVEQLKEHYIKHLVKTGLTKKSENELRKLTVTELKNLTNGR</sequence>
<dbReference type="Pfam" id="PF13076">
    <property type="entry name" value="Fur_reg_FbpA"/>
    <property type="match status" value="1"/>
</dbReference>
<protein>
    <recommendedName>
        <fullName evidence="3">Fur-regulated basic protein FbpA</fullName>
    </recommendedName>
</protein>
<evidence type="ECO:0000313" key="2">
    <source>
        <dbReference type="Proteomes" id="UP001242313"/>
    </source>
</evidence>
<reference evidence="1 2" key="1">
    <citation type="submission" date="2023-07" db="EMBL/GenBank/DDBJ databases">
        <title>Genomic Encyclopedia of Type Strains, Phase IV (KMG-IV): sequencing the most valuable type-strain genomes for metagenomic binning, comparative biology and taxonomic classification.</title>
        <authorList>
            <person name="Goeker M."/>
        </authorList>
    </citation>
    <scope>NUCLEOTIDE SEQUENCE [LARGE SCALE GENOMIC DNA]</scope>
    <source>
        <strain evidence="1 2">DSM 19598</strain>
    </source>
</reference>
<keyword evidence="2" id="KW-1185">Reference proteome</keyword>
<dbReference type="InterPro" id="IPR025072">
    <property type="entry name" value="Fur_reg_FbpA"/>
</dbReference>
<evidence type="ECO:0008006" key="3">
    <source>
        <dbReference type="Google" id="ProtNLM"/>
    </source>
</evidence>
<dbReference type="EMBL" id="JAUSUN010000006">
    <property type="protein sequence ID" value="MDQ0413186.1"/>
    <property type="molecule type" value="Genomic_DNA"/>
</dbReference>
<proteinExistence type="predicted"/>
<comment type="caution">
    <text evidence="1">The sequence shown here is derived from an EMBL/GenBank/DDBJ whole genome shotgun (WGS) entry which is preliminary data.</text>
</comment>
<accession>A0ABU0FUC8</accession>
<gene>
    <name evidence="1" type="ORF">J2S25_001389</name>
</gene>
<name>A0ABU0FUC8_9BACI</name>
<organism evidence="1 2">
    <name type="scientific">Mesobacillus stamsii</name>
    <dbReference type="NCBI Taxonomy" id="225347"/>
    <lineage>
        <taxon>Bacteria</taxon>
        <taxon>Bacillati</taxon>
        <taxon>Bacillota</taxon>
        <taxon>Bacilli</taxon>
        <taxon>Bacillales</taxon>
        <taxon>Bacillaceae</taxon>
        <taxon>Mesobacillus</taxon>
    </lineage>
</organism>
<evidence type="ECO:0000313" key="1">
    <source>
        <dbReference type="EMBL" id="MDQ0413186.1"/>
    </source>
</evidence>